<evidence type="ECO:0000313" key="2">
    <source>
        <dbReference type="Proteomes" id="UP000011760"/>
    </source>
</evidence>
<dbReference type="eggNOG" id="COG1670">
    <property type="taxonomic scope" value="Bacteria"/>
</dbReference>
<accession>M1UFT8</accession>
<organism evidence="1 2">
    <name type="scientific">Corynebacterium callunae DSM 20147</name>
    <dbReference type="NCBI Taxonomy" id="1121353"/>
    <lineage>
        <taxon>Bacteria</taxon>
        <taxon>Bacillati</taxon>
        <taxon>Actinomycetota</taxon>
        <taxon>Actinomycetes</taxon>
        <taxon>Mycobacteriales</taxon>
        <taxon>Corynebacteriaceae</taxon>
        <taxon>Corynebacterium</taxon>
    </lineage>
</organism>
<reference evidence="1 2" key="1">
    <citation type="submission" date="2013-02" db="EMBL/GenBank/DDBJ databases">
        <title>The complete genome sequence of Corynebacterium callunae DSM 20147.</title>
        <authorList>
            <person name="Ruckert C."/>
            <person name="Albersmeier A."/>
            <person name="Kalinowski J."/>
        </authorList>
    </citation>
    <scope>NUCLEOTIDE SEQUENCE [LARGE SCALE GENOMIC DNA]</scope>
    <source>
        <strain evidence="1 2">DSM 20147</strain>
    </source>
</reference>
<dbReference type="KEGG" id="ccn:H924_08165"/>
<dbReference type="OrthoDB" id="4408039at2"/>
<evidence type="ECO:0000313" key="1">
    <source>
        <dbReference type="EMBL" id="AGG67075.1"/>
    </source>
</evidence>
<protein>
    <recommendedName>
        <fullName evidence="3">N-acetyltransferase domain-containing protein</fullName>
    </recommendedName>
</protein>
<evidence type="ECO:0008006" key="3">
    <source>
        <dbReference type="Google" id="ProtNLM"/>
    </source>
</evidence>
<dbReference type="Gene3D" id="3.40.630.30">
    <property type="match status" value="1"/>
</dbReference>
<dbReference type="SUPFAM" id="SSF55729">
    <property type="entry name" value="Acyl-CoA N-acyltransferases (Nat)"/>
    <property type="match status" value="1"/>
</dbReference>
<dbReference type="Proteomes" id="UP000011760">
    <property type="component" value="Chromosome"/>
</dbReference>
<sequence length="346" mass="37817">MRFFKLAEQIAGQEPDDLLRSFVFMSNMAAQEISGDRDVSISLERIQRDLLGTTEMASFLHIATFDPPEEEWIEPEGWVKINLPLVDDRHSASLDIVLDAGHQPLPGSELSEEAKVLIDALLQHGESTAASPPWQRTIFHTAHMHPAGGLNACDYCAVLQARGYKLAHEDIQQTLPLVGQPWSLDSSTLHAVVGPEFPSHLIPGIIELEDMAAVDNPHGSLSVEPEPWTAQRLAAQAKRITAAGTKLFTVISEDELGVNGISSIGLAPGSNPDVAEQGLTVVHRRARGQGLSRHLKLACMELVHQHLPQVKRVATANAVDNQAMLAINRALGAEEISRITLWEKRI</sequence>
<name>M1UFT8_9CORY</name>
<dbReference type="RefSeq" id="WP_015651506.1">
    <property type="nucleotide sequence ID" value="NC_020506.1"/>
</dbReference>
<dbReference type="InterPro" id="IPR016181">
    <property type="entry name" value="Acyl_CoA_acyltransferase"/>
</dbReference>
<dbReference type="STRING" id="1121353.H924_08165"/>
<dbReference type="AlphaFoldDB" id="M1UFT8"/>
<gene>
    <name evidence="1" type="ORF">H924_08165</name>
</gene>
<dbReference type="PATRIC" id="fig|1121353.3.peg.1665"/>
<dbReference type="HOGENOM" id="CLU_063634_0_0_11"/>
<proteinExistence type="predicted"/>
<dbReference type="EMBL" id="CP004354">
    <property type="protein sequence ID" value="AGG67075.1"/>
    <property type="molecule type" value="Genomic_DNA"/>
</dbReference>
<keyword evidence="2" id="KW-1185">Reference proteome</keyword>